<keyword evidence="7" id="KW-0653">Protein transport</keyword>
<evidence type="ECO:0000256" key="3">
    <source>
        <dbReference type="ARBA" id="ARBA00014962"/>
    </source>
</evidence>
<evidence type="ECO:0000313" key="13">
    <source>
        <dbReference type="Proteomes" id="UP000651010"/>
    </source>
</evidence>
<protein>
    <recommendedName>
        <fullName evidence="3">Sec translocon accessory complex subunit YajC</fullName>
    </recommendedName>
</protein>
<comment type="similarity">
    <text evidence="2">Belongs to the YajC family.</text>
</comment>
<evidence type="ECO:0000256" key="7">
    <source>
        <dbReference type="ARBA" id="ARBA00022927"/>
    </source>
</evidence>
<evidence type="ECO:0000256" key="6">
    <source>
        <dbReference type="ARBA" id="ARBA00022692"/>
    </source>
</evidence>
<name>A0ABR9G9B0_9GAMM</name>
<comment type="subcellular location">
    <subcellularLocation>
        <location evidence="1">Cell membrane</location>
        <topology evidence="1">Single-pass membrane protein</topology>
    </subcellularLocation>
</comment>
<feature type="transmembrane region" description="Helical" evidence="11">
    <location>
        <begin position="12"/>
        <end position="37"/>
    </location>
</feature>
<gene>
    <name evidence="12" type="primary">yajC</name>
    <name evidence="12" type="ORF">IGX34_09560</name>
</gene>
<evidence type="ECO:0000256" key="11">
    <source>
        <dbReference type="SAM" id="Phobius"/>
    </source>
</evidence>
<evidence type="ECO:0000256" key="1">
    <source>
        <dbReference type="ARBA" id="ARBA00004162"/>
    </source>
</evidence>
<evidence type="ECO:0000256" key="9">
    <source>
        <dbReference type="ARBA" id="ARBA00023010"/>
    </source>
</evidence>
<proteinExistence type="inferred from homology"/>
<dbReference type="Pfam" id="PF02699">
    <property type="entry name" value="YajC"/>
    <property type="match status" value="1"/>
</dbReference>
<evidence type="ECO:0000313" key="12">
    <source>
        <dbReference type="EMBL" id="MBE1160634.1"/>
    </source>
</evidence>
<evidence type="ECO:0000256" key="5">
    <source>
        <dbReference type="ARBA" id="ARBA00022475"/>
    </source>
</evidence>
<dbReference type="Proteomes" id="UP000651010">
    <property type="component" value="Unassembled WGS sequence"/>
</dbReference>
<evidence type="ECO:0000256" key="4">
    <source>
        <dbReference type="ARBA" id="ARBA00022448"/>
    </source>
</evidence>
<sequence length="109" mass="11693">MSLSTNFVLAQAAPGAAGGSLSMLIMMIVLFGLMYFMMIRPQMKRQKEHRQLISGLAKGDEVVSNGGIAGRVDDVGETFITVEIAPNVKIKLQKSAVQQVLPKGTLKSS</sequence>
<keyword evidence="6 11" id="KW-0812">Transmembrane</keyword>
<dbReference type="RefSeq" id="WP_192555479.1">
    <property type="nucleotide sequence ID" value="NZ_JACZZA010000004.1"/>
</dbReference>
<keyword evidence="4" id="KW-0813">Transport</keyword>
<keyword evidence="10 11" id="KW-0472">Membrane</keyword>
<comment type="caution">
    <text evidence="12">The sequence shown here is derived from an EMBL/GenBank/DDBJ whole genome shotgun (WGS) entry which is preliminary data.</text>
</comment>
<dbReference type="EMBL" id="JACZZA010000004">
    <property type="protein sequence ID" value="MBE1160634.1"/>
    <property type="molecule type" value="Genomic_DNA"/>
</dbReference>
<reference evidence="12 13" key="1">
    <citation type="submission" date="2020-09" db="EMBL/GenBank/DDBJ databases">
        <title>Dyella sp. 7MK23 isolated from forest soil.</title>
        <authorList>
            <person name="Fu J."/>
        </authorList>
    </citation>
    <scope>NUCLEOTIDE SEQUENCE [LARGE SCALE GENOMIC DNA]</scope>
    <source>
        <strain evidence="12 13">7MK23</strain>
    </source>
</reference>
<organism evidence="12 13">
    <name type="scientific">Dyella acidiphila</name>
    <dbReference type="NCBI Taxonomy" id="2775866"/>
    <lineage>
        <taxon>Bacteria</taxon>
        <taxon>Pseudomonadati</taxon>
        <taxon>Pseudomonadota</taxon>
        <taxon>Gammaproteobacteria</taxon>
        <taxon>Lysobacterales</taxon>
        <taxon>Rhodanobacteraceae</taxon>
        <taxon>Dyella</taxon>
    </lineage>
</organism>
<keyword evidence="5" id="KW-1003">Cell membrane</keyword>
<dbReference type="PRINTS" id="PR01853">
    <property type="entry name" value="YAJCTRNLCASE"/>
</dbReference>
<dbReference type="NCBIfam" id="TIGR00739">
    <property type="entry name" value="yajC"/>
    <property type="match status" value="1"/>
</dbReference>
<evidence type="ECO:0000256" key="8">
    <source>
        <dbReference type="ARBA" id="ARBA00022989"/>
    </source>
</evidence>
<accession>A0ABR9G9B0</accession>
<keyword evidence="9" id="KW-0811">Translocation</keyword>
<evidence type="ECO:0000256" key="10">
    <source>
        <dbReference type="ARBA" id="ARBA00023136"/>
    </source>
</evidence>
<dbReference type="PANTHER" id="PTHR33909">
    <property type="entry name" value="SEC TRANSLOCON ACCESSORY COMPLEX SUBUNIT YAJC"/>
    <property type="match status" value="1"/>
</dbReference>
<keyword evidence="8 11" id="KW-1133">Transmembrane helix</keyword>
<dbReference type="SMART" id="SM01323">
    <property type="entry name" value="YajC"/>
    <property type="match status" value="1"/>
</dbReference>
<dbReference type="PANTHER" id="PTHR33909:SF1">
    <property type="entry name" value="SEC TRANSLOCON ACCESSORY COMPLEX SUBUNIT YAJC"/>
    <property type="match status" value="1"/>
</dbReference>
<dbReference type="InterPro" id="IPR003849">
    <property type="entry name" value="Preprotein_translocase_YajC"/>
</dbReference>
<evidence type="ECO:0000256" key="2">
    <source>
        <dbReference type="ARBA" id="ARBA00006742"/>
    </source>
</evidence>
<keyword evidence="13" id="KW-1185">Reference proteome</keyword>